<feature type="domain" description="SnoaL-like" evidence="1">
    <location>
        <begin position="8"/>
        <end position="133"/>
    </location>
</feature>
<dbReference type="InterPro" id="IPR037401">
    <property type="entry name" value="SnoaL-like"/>
</dbReference>
<organism evidence="2 3">
    <name type="scientific">Streptodolium elevatio</name>
    <dbReference type="NCBI Taxonomy" id="3157996"/>
    <lineage>
        <taxon>Bacteria</taxon>
        <taxon>Bacillati</taxon>
        <taxon>Actinomycetota</taxon>
        <taxon>Actinomycetes</taxon>
        <taxon>Kitasatosporales</taxon>
        <taxon>Streptomycetaceae</taxon>
        <taxon>Streptodolium</taxon>
    </lineage>
</organism>
<dbReference type="Proteomes" id="UP001551482">
    <property type="component" value="Unassembled WGS sequence"/>
</dbReference>
<dbReference type="EMBL" id="JBEZFP010000058">
    <property type="protein sequence ID" value="MEU8136238.1"/>
    <property type="molecule type" value="Genomic_DNA"/>
</dbReference>
<proteinExistence type="predicted"/>
<dbReference type="RefSeq" id="WP_358356602.1">
    <property type="nucleotide sequence ID" value="NZ_JBEZFP010000058.1"/>
</dbReference>
<dbReference type="SUPFAM" id="SSF54427">
    <property type="entry name" value="NTF2-like"/>
    <property type="match status" value="1"/>
</dbReference>
<accession>A0ABV3DKG4</accession>
<dbReference type="Pfam" id="PF13577">
    <property type="entry name" value="SnoaL_4"/>
    <property type="match status" value="1"/>
</dbReference>
<dbReference type="Gene3D" id="3.10.450.50">
    <property type="match status" value="1"/>
</dbReference>
<dbReference type="InterPro" id="IPR032710">
    <property type="entry name" value="NTF2-like_dom_sf"/>
</dbReference>
<evidence type="ECO:0000259" key="1">
    <source>
        <dbReference type="Pfam" id="PF13577"/>
    </source>
</evidence>
<protein>
    <submittedName>
        <fullName evidence="2">Nuclear transport factor 2 family protein</fullName>
    </submittedName>
</protein>
<sequence>MSDLAELLWAERCALRLPKLYARGIDRRDWPLVRSCFGDDAFVDGSRDALAIDAYLEHLRPGVEFFPVTMHFMGNQLAEIDPGARTGRVETYAVAYHFKGEPAGADHPQNLVVGVRYHDEVALVDGDWRIVRRAVSGDWRQGPYPELT</sequence>
<gene>
    <name evidence="2" type="ORF">AB0C36_22340</name>
</gene>
<evidence type="ECO:0000313" key="3">
    <source>
        <dbReference type="Proteomes" id="UP001551482"/>
    </source>
</evidence>
<reference evidence="2 3" key="1">
    <citation type="submission" date="2024-06" db="EMBL/GenBank/DDBJ databases">
        <title>The Natural Products Discovery Center: Release of the First 8490 Sequenced Strains for Exploring Actinobacteria Biosynthetic Diversity.</title>
        <authorList>
            <person name="Kalkreuter E."/>
            <person name="Kautsar S.A."/>
            <person name="Yang D."/>
            <person name="Bader C.D."/>
            <person name="Teijaro C.N."/>
            <person name="Fluegel L."/>
            <person name="Davis C.M."/>
            <person name="Simpson J.R."/>
            <person name="Lauterbach L."/>
            <person name="Steele A.D."/>
            <person name="Gui C."/>
            <person name="Meng S."/>
            <person name="Li G."/>
            <person name="Viehrig K."/>
            <person name="Ye F."/>
            <person name="Su P."/>
            <person name="Kiefer A.F."/>
            <person name="Nichols A."/>
            <person name="Cepeda A.J."/>
            <person name="Yan W."/>
            <person name="Fan B."/>
            <person name="Jiang Y."/>
            <person name="Adhikari A."/>
            <person name="Zheng C.-J."/>
            <person name="Schuster L."/>
            <person name="Cowan T.M."/>
            <person name="Smanski M.J."/>
            <person name="Chevrette M.G."/>
            <person name="De Carvalho L.P.S."/>
            <person name="Shen B."/>
        </authorList>
    </citation>
    <scope>NUCLEOTIDE SEQUENCE [LARGE SCALE GENOMIC DNA]</scope>
    <source>
        <strain evidence="2 3">NPDC048946</strain>
    </source>
</reference>
<comment type="caution">
    <text evidence="2">The sequence shown here is derived from an EMBL/GenBank/DDBJ whole genome shotgun (WGS) entry which is preliminary data.</text>
</comment>
<name>A0ABV3DKG4_9ACTN</name>
<evidence type="ECO:0000313" key="2">
    <source>
        <dbReference type="EMBL" id="MEU8136238.1"/>
    </source>
</evidence>
<keyword evidence="3" id="KW-1185">Reference proteome</keyword>
<dbReference type="CDD" id="cd00531">
    <property type="entry name" value="NTF2_like"/>
    <property type="match status" value="1"/>
</dbReference>